<feature type="transmembrane region" description="Helical" evidence="1">
    <location>
        <begin position="20"/>
        <end position="39"/>
    </location>
</feature>
<dbReference type="AlphaFoldDB" id="S9S9G5"/>
<sequence length="40" mass="4396">MHRPETPSDRQRGRSATRLLVGLVIGGCLAALVFYLAAWL</sequence>
<keyword evidence="1" id="KW-0472">Membrane</keyword>
<dbReference type="HOGENOM" id="CLU_3296254_0_0_5"/>
<name>S9S9G5_9RHOB</name>
<keyword evidence="3" id="KW-1185">Reference proteome</keyword>
<protein>
    <submittedName>
        <fullName evidence="2">Uncharacterized protein</fullName>
    </submittedName>
</protein>
<evidence type="ECO:0000256" key="1">
    <source>
        <dbReference type="SAM" id="Phobius"/>
    </source>
</evidence>
<keyword evidence="1" id="KW-0812">Transmembrane</keyword>
<keyword evidence="1" id="KW-1133">Transmembrane helix</keyword>
<accession>S9S9G5</accession>
<gene>
    <name evidence="2" type="ORF">Salmuc_01454</name>
</gene>
<comment type="caution">
    <text evidence="2">The sequence shown here is derived from an EMBL/GenBank/DDBJ whole genome shotgun (WGS) entry which is preliminary data.</text>
</comment>
<evidence type="ECO:0000313" key="3">
    <source>
        <dbReference type="Proteomes" id="UP000015347"/>
    </source>
</evidence>
<reference evidence="3" key="1">
    <citation type="journal article" date="2014" name="Stand. Genomic Sci.">
        <title>Genome sequence of the exopolysaccharide-producing Salipiger mucosus type strain (DSM 16094(T)), a moderately halophilic member of the Roseobacter clade.</title>
        <authorList>
            <person name="Riedel T."/>
            <person name="Spring S."/>
            <person name="Fiebig A."/>
            <person name="Petersen J."/>
            <person name="Kyrpides N.C."/>
            <person name="Goker M."/>
            <person name="Klenk H.P."/>
        </authorList>
    </citation>
    <scope>NUCLEOTIDE SEQUENCE [LARGE SCALE GENOMIC DNA]</scope>
    <source>
        <strain evidence="3">DSM 16094</strain>
    </source>
</reference>
<evidence type="ECO:0000313" key="2">
    <source>
        <dbReference type="EMBL" id="EPX86805.1"/>
    </source>
</evidence>
<dbReference type="Proteomes" id="UP000015347">
    <property type="component" value="Unassembled WGS sequence"/>
</dbReference>
<proteinExistence type="predicted"/>
<dbReference type="EMBL" id="APVH01000003">
    <property type="protein sequence ID" value="EPX86805.1"/>
    <property type="molecule type" value="Genomic_DNA"/>
</dbReference>
<organism evidence="2 3">
    <name type="scientific">Salipiger mucosus DSM 16094</name>
    <dbReference type="NCBI Taxonomy" id="1123237"/>
    <lineage>
        <taxon>Bacteria</taxon>
        <taxon>Pseudomonadati</taxon>
        <taxon>Pseudomonadota</taxon>
        <taxon>Alphaproteobacteria</taxon>
        <taxon>Rhodobacterales</taxon>
        <taxon>Roseobacteraceae</taxon>
        <taxon>Salipiger</taxon>
    </lineage>
</organism>